<keyword evidence="6 8" id="KW-0068">Autocatalytic cleavage</keyword>
<dbReference type="GO" id="GO:0006592">
    <property type="term" value="P:ornithine biosynthetic process"/>
    <property type="evidence" value="ECO:0007669"/>
    <property type="project" value="TreeGrafter"/>
</dbReference>
<dbReference type="Proteomes" id="UP001144204">
    <property type="component" value="Unassembled WGS sequence"/>
</dbReference>
<comment type="caution">
    <text evidence="8">Lacks conserved residue(s) required for the propagation of feature annotation.</text>
</comment>
<dbReference type="InterPro" id="IPR002813">
    <property type="entry name" value="Arg_biosynth_ArgJ"/>
</dbReference>
<dbReference type="EC" id="2.3.1.1" evidence="8"/>
<keyword evidence="8" id="KW-0511">Multifunctional enzyme</keyword>
<dbReference type="CDD" id="cd02152">
    <property type="entry name" value="OAT"/>
    <property type="match status" value="1"/>
</dbReference>
<dbReference type="EMBL" id="BRPL01000004">
    <property type="protein sequence ID" value="GLB47424.1"/>
    <property type="molecule type" value="Genomic_DNA"/>
</dbReference>
<dbReference type="NCBIfam" id="TIGR00120">
    <property type="entry name" value="ArgJ"/>
    <property type="match status" value="1"/>
</dbReference>
<dbReference type="Gene3D" id="3.10.20.340">
    <property type="entry name" value="ArgJ beta chain, C-terminal domain"/>
    <property type="match status" value="1"/>
</dbReference>
<evidence type="ECO:0000256" key="1">
    <source>
        <dbReference type="ARBA" id="ARBA00006774"/>
    </source>
</evidence>
<protein>
    <recommendedName>
        <fullName evidence="8">Arginine biosynthesis bifunctional protein ArgJ</fullName>
    </recommendedName>
    <domain>
        <recommendedName>
            <fullName evidence="8">Glutamate N-acetyltransferase</fullName>
            <ecNumber evidence="8">2.3.1.35</ecNumber>
        </recommendedName>
        <alternativeName>
            <fullName evidence="8">Ornithine acetyltransferase</fullName>
            <shortName evidence="8">OATase</shortName>
        </alternativeName>
        <alternativeName>
            <fullName evidence="8">Ornithine transacetylase</fullName>
        </alternativeName>
    </domain>
    <domain>
        <recommendedName>
            <fullName evidence="8">Amino-acid acetyltransferase</fullName>
            <ecNumber evidence="8">2.3.1.1</ecNumber>
        </recommendedName>
        <alternativeName>
            <fullName evidence="8">N-acetylglutamate synthase</fullName>
            <shortName evidence="8">AGSase</shortName>
        </alternativeName>
    </domain>
    <component>
        <recommendedName>
            <fullName evidence="8">Arginine biosynthesis bifunctional protein ArgJ alpha chain</fullName>
        </recommendedName>
    </component>
    <component>
        <recommendedName>
            <fullName evidence="8">Arginine biosynthesis bifunctional protein ArgJ beta chain</fullName>
        </recommendedName>
    </component>
</protein>
<keyword evidence="5 8" id="KW-0808">Transferase</keyword>
<feature type="binding site" evidence="8">
    <location>
        <position position="183"/>
    </location>
    <ligand>
        <name>substrate</name>
    </ligand>
</feature>
<evidence type="ECO:0000256" key="4">
    <source>
        <dbReference type="ARBA" id="ARBA00022605"/>
    </source>
</evidence>
<sequence>MKTINFKWPIGFQSGATHAGFKDHQKQDLCWMVSKVPAVAAGVYTTNQFQAAPVQFTKHTIDKHHQMQAWIINSGNANSFTGKQGIQNVQIETQLVSKKLHLNPNLIGVASTGIIGKQMQMDLFENGLNQLQLSDQNYDATKAILTTDTSAKKICIELNIDNHPVTITGFAKGSGMIHPHMGTTLSFITTDAHVDKLVLQKILQQKIATSFNQITVDGCMSTNDMVLSMANGMADNPIIKEHTKEFKALAKGYELILTSLAKMVAKDGEGANKLVEVHVHNAYSQLEANQVARAIVGSNLVKAMIFGEENNWGRIVQAIGQTIAHVDPNAIGITFGGVPLVKDSTPLKFDEQKIKRILAGDEIKIEVDLNSGHFHGIAWGCDLSYKYVEINAAYEG</sequence>
<proteinExistence type="inferred from homology"/>
<dbReference type="Gene3D" id="3.60.70.12">
    <property type="entry name" value="L-amino peptidase D-ALA esterase/amidase"/>
    <property type="match status" value="1"/>
</dbReference>
<keyword evidence="3 8" id="KW-0055">Arginine biosynthesis</keyword>
<comment type="catalytic activity">
    <reaction evidence="8">
        <text>N(2)-acetyl-L-ornithine + L-glutamate = N-acetyl-L-glutamate + L-ornithine</text>
        <dbReference type="Rhea" id="RHEA:15349"/>
        <dbReference type="ChEBI" id="CHEBI:29985"/>
        <dbReference type="ChEBI" id="CHEBI:44337"/>
        <dbReference type="ChEBI" id="CHEBI:46911"/>
        <dbReference type="ChEBI" id="CHEBI:57805"/>
        <dbReference type="EC" id="2.3.1.35"/>
    </reaction>
</comment>
<evidence type="ECO:0000256" key="3">
    <source>
        <dbReference type="ARBA" id="ARBA00022571"/>
    </source>
</evidence>
<feature type="active site" description="Nucleophile" evidence="8">
    <location>
        <position position="183"/>
    </location>
</feature>
<comment type="subunit">
    <text evidence="2 8">Heterotetramer of two alpha and two beta chains.</text>
</comment>
<feature type="chain" id="PRO_5041026257" description="Arginine biosynthesis bifunctional protein ArgJ beta chain" evidence="8">
    <location>
        <begin position="183"/>
        <end position="396"/>
    </location>
</feature>
<accession>A0A9W6EUA5</accession>
<reference evidence="9" key="2">
    <citation type="journal article" date="2023" name="PLoS ONE">
        <title>Philodulcilactobacillus myokoensis gen. nov., sp. nov., a fructophilic, acidophilic, and agar-phobic lactic acid bacterium isolated from fermented vegetable extracts.</title>
        <authorList>
            <person name="Kouya T."/>
            <person name="Ishiyama Y."/>
            <person name="Ohashi S."/>
            <person name="Kumakubo R."/>
            <person name="Yamazaki T."/>
            <person name="Otaki T."/>
        </authorList>
    </citation>
    <scope>NUCLEOTIDE SEQUENCE</scope>
    <source>
        <strain evidence="9">WR16-4</strain>
    </source>
</reference>
<dbReference type="HAMAP" id="MF_01106">
    <property type="entry name" value="ArgJ"/>
    <property type="match status" value="1"/>
</dbReference>
<feature type="binding site" evidence="8">
    <location>
        <position position="269"/>
    </location>
    <ligand>
        <name>substrate</name>
    </ligand>
</feature>
<name>A0A9W6EUA5_9LACO</name>
<dbReference type="FunFam" id="3.10.20.340:FF:000001">
    <property type="entry name" value="Arginine biosynthesis bifunctional protein ArgJ, chloroplastic"/>
    <property type="match status" value="1"/>
</dbReference>
<evidence type="ECO:0000313" key="9">
    <source>
        <dbReference type="EMBL" id="GLB47424.1"/>
    </source>
</evidence>
<keyword evidence="7 8" id="KW-0012">Acyltransferase</keyword>
<comment type="function">
    <text evidence="8">Catalyzes two activities which are involved in the cyclic version of arginine biosynthesis: the synthesis of N-acetylglutamate from glutamate and acetyl-CoA as the acetyl donor, and of ornithine by transacetylation between N(2)-acetylornithine and glutamate.</text>
</comment>
<organism evidence="9 10">
    <name type="scientific">Philodulcilactobacillus myokoensis</name>
    <dbReference type="NCBI Taxonomy" id="2929573"/>
    <lineage>
        <taxon>Bacteria</taxon>
        <taxon>Bacillati</taxon>
        <taxon>Bacillota</taxon>
        <taxon>Bacilli</taxon>
        <taxon>Lactobacillales</taxon>
        <taxon>Lactobacillaceae</taxon>
        <taxon>Philodulcilactobacillus</taxon>
    </lineage>
</organism>
<dbReference type="InterPro" id="IPR042195">
    <property type="entry name" value="ArgJ_beta_C"/>
</dbReference>
<evidence type="ECO:0000256" key="6">
    <source>
        <dbReference type="ARBA" id="ARBA00022813"/>
    </source>
</evidence>
<comment type="subcellular location">
    <subcellularLocation>
        <location evidence="8">Cytoplasm</location>
    </subcellularLocation>
</comment>
<feature type="site" description="Involved in the stabilization of negative charge on the oxyanion by the formation of the oxyanion hole" evidence="8">
    <location>
        <position position="112"/>
    </location>
</feature>
<comment type="pathway">
    <text evidence="8">Amino-acid biosynthesis; L-arginine biosynthesis; N(2)-acetyl-L-ornithine from L-glutamate: step 1/4.</text>
</comment>
<comment type="similarity">
    <text evidence="1 8">Belongs to the ArgJ family.</text>
</comment>
<gene>
    <name evidence="8 9" type="primary">argJ</name>
    <name evidence="9" type="ORF">WR164_14030</name>
</gene>
<dbReference type="GO" id="GO:0004042">
    <property type="term" value="F:L-glutamate N-acetyltransferase activity"/>
    <property type="evidence" value="ECO:0007669"/>
    <property type="project" value="UniProtKB-UniRule"/>
</dbReference>
<feature type="binding site" evidence="8">
    <location>
        <position position="172"/>
    </location>
    <ligand>
        <name>substrate</name>
    </ligand>
</feature>
<keyword evidence="10" id="KW-1185">Reference proteome</keyword>
<feature type="binding site" evidence="8">
    <location>
        <position position="146"/>
    </location>
    <ligand>
        <name>substrate</name>
    </ligand>
</feature>
<dbReference type="PANTHER" id="PTHR23100:SF0">
    <property type="entry name" value="ARGININE BIOSYNTHESIS BIFUNCTIONAL PROTEIN ARGJ, MITOCHONDRIAL"/>
    <property type="match status" value="1"/>
</dbReference>
<dbReference type="InterPro" id="IPR016117">
    <property type="entry name" value="ArgJ-like_dom_sf"/>
</dbReference>
<dbReference type="PANTHER" id="PTHR23100">
    <property type="entry name" value="ARGININE BIOSYNTHESIS BIFUNCTIONAL PROTEIN ARGJ"/>
    <property type="match status" value="1"/>
</dbReference>
<dbReference type="SUPFAM" id="SSF56266">
    <property type="entry name" value="DmpA/ArgJ-like"/>
    <property type="match status" value="1"/>
</dbReference>
<dbReference type="GO" id="GO:0005737">
    <property type="term" value="C:cytoplasm"/>
    <property type="evidence" value="ECO:0007669"/>
    <property type="project" value="UniProtKB-SubCell"/>
</dbReference>
<dbReference type="RefSeq" id="WP_286136966.1">
    <property type="nucleotide sequence ID" value="NZ_BRPL01000004.1"/>
</dbReference>
<keyword evidence="4 8" id="KW-0028">Amino-acid biosynthesis</keyword>
<dbReference type="NCBIfam" id="NF003802">
    <property type="entry name" value="PRK05388.1"/>
    <property type="match status" value="1"/>
</dbReference>
<evidence type="ECO:0000313" key="10">
    <source>
        <dbReference type="Proteomes" id="UP001144204"/>
    </source>
</evidence>
<feature type="site" description="Cleavage; by autolysis" evidence="8">
    <location>
        <begin position="182"/>
        <end position="183"/>
    </location>
</feature>
<feature type="site" description="Involved in the stabilization of negative charge on the oxyanion by the formation of the oxyanion hole" evidence="8">
    <location>
        <position position="113"/>
    </location>
</feature>
<feature type="binding site" evidence="8">
    <location>
        <position position="391"/>
    </location>
    <ligand>
        <name>substrate</name>
    </ligand>
</feature>
<evidence type="ECO:0000256" key="8">
    <source>
        <dbReference type="HAMAP-Rule" id="MF_01106"/>
    </source>
</evidence>
<dbReference type="EC" id="2.3.1.35" evidence="8"/>
<comment type="pathway">
    <text evidence="8">Amino-acid biosynthesis; L-arginine biosynthesis; L-ornithine and N-acetyl-L-glutamate from L-glutamate and N(2)-acetyl-L-ornithine (cyclic): step 1/1.</text>
</comment>
<feature type="chain" id="PRO_5041026256" description="Arginine biosynthesis bifunctional protein ArgJ alpha chain" evidence="8">
    <location>
        <begin position="1"/>
        <end position="182"/>
    </location>
</feature>
<reference evidence="9" key="1">
    <citation type="submission" date="2022-07" db="EMBL/GenBank/DDBJ databases">
        <authorList>
            <person name="Kouya T."/>
            <person name="Ishiyama Y."/>
        </authorList>
    </citation>
    <scope>NUCLEOTIDE SEQUENCE</scope>
    <source>
        <strain evidence="9">WR16-4</strain>
    </source>
</reference>
<evidence type="ECO:0000256" key="2">
    <source>
        <dbReference type="ARBA" id="ARBA00011475"/>
    </source>
</evidence>
<evidence type="ECO:0000256" key="5">
    <source>
        <dbReference type="ARBA" id="ARBA00022679"/>
    </source>
</evidence>
<comment type="catalytic activity">
    <reaction evidence="8">
        <text>L-glutamate + acetyl-CoA = N-acetyl-L-glutamate + CoA + H(+)</text>
        <dbReference type="Rhea" id="RHEA:24292"/>
        <dbReference type="ChEBI" id="CHEBI:15378"/>
        <dbReference type="ChEBI" id="CHEBI:29985"/>
        <dbReference type="ChEBI" id="CHEBI:44337"/>
        <dbReference type="ChEBI" id="CHEBI:57287"/>
        <dbReference type="ChEBI" id="CHEBI:57288"/>
        <dbReference type="EC" id="2.3.1.1"/>
    </reaction>
</comment>
<keyword evidence="8" id="KW-0963">Cytoplasm</keyword>
<comment type="caution">
    <text evidence="9">The sequence shown here is derived from an EMBL/GenBank/DDBJ whole genome shotgun (WGS) entry which is preliminary data.</text>
</comment>
<dbReference type="Pfam" id="PF01960">
    <property type="entry name" value="ArgJ"/>
    <property type="match status" value="1"/>
</dbReference>
<dbReference type="GO" id="GO:0004358">
    <property type="term" value="F:L-glutamate N-acetyltransferase activity, acting on acetyl-L-ornithine as donor"/>
    <property type="evidence" value="ECO:0007669"/>
    <property type="project" value="UniProtKB-UniRule"/>
</dbReference>
<dbReference type="GO" id="GO:0006526">
    <property type="term" value="P:L-arginine biosynthetic process"/>
    <property type="evidence" value="ECO:0007669"/>
    <property type="project" value="UniProtKB-UniRule"/>
</dbReference>
<dbReference type="AlphaFoldDB" id="A0A9W6EUA5"/>
<evidence type="ECO:0000256" key="7">
    <source>
        <dbReference type="ARBA" id="ARBA00023315"/>
    </source>
</evidence>